<dbReference type="Gene3D" id="3.30.390.30">
    <property type="match status" value="1"/>
</dbReference>
<organism evidence="15 16">
    <name type="scientific">Skermanella cutis</name>
    <dbReference type="NCBI Taxonomy" id="2775420"/>
    <lineage>
        <taxon>Bacteria</taxon>
        <taxon>Pseudomonadati</taxon>
        <taxon>Pseudomonadota</taxon>
        <taxon>Alphaproteobacteria</taxon>
        <taxon>Rhodospirillales</taxon>
        <taxon>Azospirillaceae</taxon>
        <taxon>Skermanella</taxon>
    </lineage>
</organism>
<evidence type="ECO:0000256" key="6">
    <source>
        <dbReference type="ARBA" id="ARBA00022857"/>
    </source>
</evidence>
<evidence type="ECO:0000256" key="5">
    <source>
        <dbReference type="ARBA" id="ARBA00022827"/>
    </source>
</evidence>
<sequence length="459" mass="49931">MASYDYDLFTIGAGSGGVAASRRAAAHGARVAICEGSKVGGTCVIRGCVPKKLLMYGGQFRDAFEDAVGYGWDATVPDFDWPKLLAAKDREIDRLNHIYIGMLEKAGVTLIEGFGRLIDRHTVEVAGRRYTARTILIATGGHPVGPSLPGFEHAISSNEALDLKRLPSRMVIIGGGYIAVEFACIFNALGVDITMMIRSGDLLNGFDDDIRQALAMEMRKRGITIRTGIKLDRLEKLDDGYCVVARDGERLETELVFAATGRVPNTRNLGLEEIGVERDEKGGVKVDSWSRTNIDNIYAVGDVTNRVALTPVAIAEGRAFVETMYNDNPIEVDYSNIPTAVFSSPPIGTVGLSEAQARQVCGEIDVYKSAFRPMKNTLSGRDERTLMKLVVDRRSDRVMGAHMLGPDAPEIVQGLAIAMNCGATKRQFDRTIGLHPSAAEEFVTMRDKVPDPVRSEAAE</sequence>
<comment type="function">
    <text evidence="12">Catalyzes the reduction of glutathione disulfide (GSSG) to reduced glutathione (GSH).</text>
</comment>
<keyword evidence="9 11" id="KW-0676">Redox-active center</keyword>
<gene>
    <name evidence="15" type="primary">gor</name>
    <name evidence="15" type="ORF">IGS68_11785</name>
</gene>
<keyword evidence="6 12" id="KW-0521">NADP</keyword>
<comment type="similarity">
    <text evidence="2 11">Belongs to the class-I pyridine nucleotide-disulfide oxidoreductase family.</text>
</comment>
<keyword evidence="7 11" id="KW-0560">Oxidoreductase</keyword>
<evidence type="ECO:0000259" key="14">
    <source>
        <dbReference type="Pfam" id="PF07992"/>
    </source>
</evidence>
<protein>
    <recommendedName>
        <fullName evidence="12">Glutathione reductase</fullName>
        <shortName evidence="12">GRase</shortName>
        <ecNumber evidence="12">1.8.1.7</ecNumber>
    </recommendedName>
</protein>
<dbReference type="EC" id="1.8.1.7" evidence="12"/>
<dbReference type="Gene3D" id="3.50.50.60">
    <property type="entry name" value="FAD/NAD(P)-binding domain"/>
    <property type="match status" value="2"/>
</dbReference>
<dbReference type="PANTHER" id="PTHR42737">
    <property type="entry name" value="GLUTATHIONE REDUCTASE"/>
    <property type="match status" value="1"/>
</dbReference>
<evidence type="ECO:0000256" key="3">
    <source>
        <dbReference type="ARBA" id="ARBA00011738"/>
    </source>
</evidence>
<dbReference type="SUPFAM" id="SSF51905">
    <property type="entry name" value="FAD/NAD(P)-binding domain"/>
    <property type="match status" value="1"/>
</dbReference>
<reference evidence="15" key="1">
    <citation type="submission" date="2021-02" db="EMBL/GenBank/DDBJ databases">
        <title>Skermanella TT6 skin isolate.</title>
        <authorList>
            <person name="Lee K."/>
            <person name="Ganzorig M."/>
        </authorList>
    </citation>
    <scope>NUCLEOTIDE SEQUENCE</scope>
    <source>
        <strain evidence="15">TT6</strain>
    </source>
</reference>
<dbReference type="InterPro" id="IPR036188">
    <property type="entry name" value="FAD/NAD-bd_sf"/>
</dbReference>
<dbReference type="Pfam" id="PF07992">
    <property type="entry name" value="Pyr_redox_2"/>
    <property type="match status" value="1"/>
</dbReference>
<dbReference type="GO" id="GO:0004362">
    <property type="term" value="F:glutathione-disulfide reductase (NADPH) activity"/>
    <property type="evidence" value="ECO:0007669"/>
    <property type="project" value="UniProtKB-EC"/>
</dbReference>
<dbReference type="SUPFAM" id="SSF55424">
    <property type="entry name" value="FAD/NAD-linked reductases, dimerisation (C-terminal) domain"/>
    <property type="match status" value="1"/>
</dbReference>
<dbReference type="InterPro" id="IPR004099">
    <property type="entry name" value="Pyr_nucl-diS_OxRdtase_dimer"/>
</dbReference>
<comment type="subunit">
    <text evidence="3">Homodimer.</text>
</comment>
<evidence type="ECO:0000256" key="7">
    <source>
        <dbReference type="ARBA" id="ARBA00023002"/>
    </source>
</evidence>
<dbReference type="InterPro" id="IPR001100">
    <property type="entry name" value="Pyr_nuc-diS_OxRdtase"/>
</dbReference>
<dbReference type="Proteomes" id="UP000595197">
    <property type="component" value="Chromosome"/>
</dbReference>
<keyword evidence="16" id="KW-1185">Reference proteome</keyword>
<evidence type="ECO:0000256" key="9">
    <source>
        <dbReference type="ARBA" id="ARBA00023284"/>
    </source>
</evidence>
<dbReference type="InterPro" id="IPR006324">
    <property type="entry name" value="GSHR"/>
</dbReference>
<dbReference type="PIRSF" id="PIRSF000350">
    <property type="entry name" value="Mercury_reductase_MerA"/>
    <property type="match status" value="1"/>
</dbReference>
<dbReference type="InterPro" id="IPR012999">
    <property type="entry name" value="Pyr_OxRdtase_I_AS"/>
</dbReference>
<keyword evidence="4 11" id="KW-0285">Flavoprotein</keyword>
<accession>A0ABX7BDL0</accession>
<evidence type="ECO:0000256" key="2">
    <source>
        <dbReference type="ARBA" id="ARBA00007532"/>
    </source>
</evidence>
<dbReference type="NCBIfam" id="NF004776">
    <property type="entry name" value="PRK06116.1"/>
    <property type="match status" value="1"/>
</dbReference>
<evidence type="ECO:0000256" key="11">
    <source>
        <dbReference type="RuleBase" id="RU003691"/>
    </source>
</evidence>
<evidence type="ECO:0000313" key="16">
    <source>
        <dbReference type="Proteomes" id="UP000595197"/>
    </source>
</evidence>
<dbReference type="InterPro" id="IPR023753">
    <property type="entry name" value="FAD/NAD-binding_dom"/>
</dbReference>
<proteinExistence type="inferred from homology"/>
<evidence type="ECO:0000256" key="1">
    <source>
        <dbReference type="ARBA" id="ARBA00001974"/>
    </source>
</evidence>
<dbReference type="PRINTS" id="PR00411">
    <property type="entry name" value="PNDRDTASEI"/>
</dbReference>
<dbReference type="PROSITE" id="PS00076">
    <property type="entry name" value="PYRIDINE_REDOX_1"/>
    <property type="match status" value="1"/>
</dbReference>
<evidence type="ECO:0000259" key="13">
    <source>
        <dbReference type="Pfam" id="PF02852"/>
    </source>
</evidence>
<feature type="domain" description="Pyridine nucleotide-disulphide oxidoreductase dimerisation" evidence="13">
    <location>
        <begin position="337"/>
        <end position="445"/>
    </location>
</feature>
<dbReference type="InterPro" id="IPR046952">
    <property type="entry name" value="GSHR/TRXR-like"/>
</dbReference>
<evidence type="ECO:0000256" key="4">
    <source>
        <dbReference type="ARBA" id="ARBA00022630"/>
    </source>
</evidence>
<dbReference type="EMBL" id="CP067420">
    <property type="protein sequence ID" value="QQP91835.1"/>
    <property type="molecule type" value="Genomic_DNA"/>
</dbReference>
<name>A0ABX7BDL0_9PROT</name>
<dbReference type="RefSeq" id="WP_201080159.1">
    <property type="nucleotide sequence ID" value="NZ_CP067420.1"/>
</dbReference>
<feature type="domain" description="FAD/NAD(P)-binding" evidence="14">
    <location>
        <begin position="7"/>
        <end position="317"/>
    </location>
</feature>
<dbReference type="PANTHER" id="PTHR42737:SF2">
    <property type="entry name" value="GLUTATHIONE REDUCTASE"/>
    <property type="match status" value="1"/>
</dbReference>
<keyword evidence="8" id="KW-1015">Disulfide bond</keyword>
<comment type="catalytic activity">
    <reaction evidence="10 12">
        <text>2 glutathione + NADP(+) = glutathione disulfide + NADPH + H(+)</text>
        <dbReference type="Rhea" id="RHEA:11740"/>
        <dbReference type="ChEBI" id="CHEBI:15378"/>
        <dbReference type="ChEBI" id="CHEBI:57783"/>
        <dbReference type="ChEBI" id="CHEBI:57925"/>
        <dbReference type="ChEBI" id="CHEBI:58297"/>
        <dbReference type="ChEBI" id="CHEBI:58349"/>
        <dbReference type="EC" id="1.8.1.7"/>
    </reaction>
</comment>
<evidence type="ECO:0000256" key="8">
    <source>
        <dbReference type="ARBA" id="ARBA00023157"/>
    </source>
</evidence>
<dbReference type="InterPro" id="IPR016156">
    <property type="entry name" value="FAD/NAD-linked_Rdtase_dimer_sf"/>
</dbReference>
<comment type="cofactor">
    <cofactor evidence="1 12">
        <name>FAD</name>
        <dbReference type="ChEBI" id="CHEBI:57692"/>
    </cofactor>
</comment>
<evidence type="ECO:0000313" key="15">
    <source>
        <dbReference type="EMBL" id="QQP91835.1"/>
    </source>
</evidence>
<dbReference type="PRINTS" id="PR00368">
    <property type="entry name" value="FADPNR"/>
</dbReference>
<dbReference type="Pfam" id="PF02852">
    <property type="entry name" value="Pyr_redox_dim"/>
    <property type="match status" value="1"/>
</dbReference>
<dbReference type="NCBIfam" id="TIGR01424">
    <property type="entry name" value="gluta_reduc_2"/>
    <property type="match status" value="1"/>
</dbReference>
<keyword evidence="5 11" id="KW-0274">FAD</keyword>
<evidence type="ECO:0000256" key="12">
    <source>
        <dbReference type="RuleBase" id="RU365040"/>
    </source>
</evidence>
<evidence type="ECO:0000256" key="10">
    <source>
        <dbReference type="ARBA" id="ARBA00049142"/>
    </source>
</evidence>